<proteinExistence type="predicted"/>
<gene>
    <name evidence="1" type="ORF">JOC95_003394</name>
</gene>
<organism evidence="1 2">
    <name type="scientific">Sutcliffiella tianshenii</name>
    <dbReference type="NCBI Taxonomy" id="1463404"/>
    <lineage>
        <taxon>Bacteria</taxon>
        <taxon>Bacillati</taxon>
        <taxon>Bacillota</taxon>
        <taxon>Bacilli</taxon>
        <taxon>Bacillales</taxon>
        <taxon>Bacillaceae</taxon>
        <taxon>Sutcliffiella</taxon>
    </lineage>
</organism>
<accession>A0ABS2P3H1</accession>
<comment type="caution">
    <text evidence="1">The sequence shown here is derived from an EMBL/GenBank/DDBJ whole genome shotgun (WGS) entry which is preliminary data.</text>
</comment>
<reference evidence="1 2" key="1">
    <citation type="submission" date="2021-01" db="EMBL/GenBank/DDBJ databases">
        <title>Genomic Encyclopedia of Type Strains, Phase IV (KMG-IV): sequencing the most valuable type-strain genomes for metagenomic binning, comparative biology and taxonomic classification.</title>
        <authorList>
            <person name="Goeker M."/>
        </authorList>
    </citation>
    <scope>NUCLEOTIDE SEQUENCE [LARGE SCALE GENOMIC DNA]</scope>
    <source>
        <strain evidence="1 2">DSM 25879</strain>
    </source>
</reference>
<keyword evidence="2" id="KW-1185">Reference proteome</keyword>
<dbReference type="RefSeq" id="WP_275580576.1">
    <property type="nucleotide sequence ID" value="NZ_JAFBED010000008.1"/>
</dbReference>
<name>A0ABS2P3H1_9BACI</name>
<sequence>MKTMLSLIFGSKKNQDYPSKHASIDEKRREIFAKFFYLNKF</sequence>
<evidence type="ECO:0000313" key="1">
    <source>
        <dbReference type="EMBL" id="MBM7621505.1"/>
    </source>
</evidence>
<dbReference type="EMBL" id="JAFBED010000008">
    <property type="protein sequence ID" value="MBM7621505.1"/>
    <property type="molecule type" value="Genomic_DNA"/>
</dbReference>
<protein>
    <submittedName>
        <fullName evidence="1">Uncharacterized protein</fullName>
    </submittedName>
</protein>
<dbReference type="Proteomes" id="UP000737402">
    <property type="component" value="Unassembled WGS sequence"/>
</dbReference>
<evidence type="ECO:0000313" key="2">
    <source>
        <dbReference type="Proteomes" id="UP000737402"/>
    </source>
</evidence>